<evidence type="ECO:0000313" key="8">
    <source>
        <dbReference type="Proteomes" id="UP000248592"/>
    </source>
</evidence>
<keyword evidence="1 5" id="KW-0963">Cytoplasm</keyword>
<dbReference type="Pfam" id="PF03652">
    <property type="entry name" value="RuvX"/>
    <property type="match status" value="1"/>
</dbReference>
<keyword evidence="4 5" id="KW-0378">Hydrolase</keyword>
<comment type="similarity">
    <text evidence="5">Belongs to the YqgF HJR family.</text>
</comment>
<dbReference type="Gene3D" id="3.30.420.140">
    <property type="entry name" value="YqgF/RNase H-like domain"/>
    <property type="match status" value="1"/>
</dbReference>
<sequence>MPSPLTVMGFDYGTRRIGIAIGNTLSCTAQALEVIARDNEDARFADIESLLKEWMPNLLVVGVPTHSDGAEHEMTAKAKRFGNQLSGRFKLPVEWVDERYSSVVLEGDPEMRDNLDAHSATLLLEQYFAEHSLTGN</sequence>
<dbReference type="HAMAP" id="MF_00651">
    <property type="entry name" value="Nuclease_YqgF"/>
    <property type="match status" value="1"/>
</dbReference>
<keyword evidence="2 5" id="KW-0690">Ribosome biogenesis</keyword>
<gene>
    <name evidence="7" type="ORF">Pas1_01300</name>
</gene>
<dbReference type="EMBL" id="CP030085">
    <property type="protein sequence ID" value="AWW49127.1"/>
    <property type="molecule type" value="Genomic_DNA"/>
</dbReference>
<keyword evidence="3 5" id="KW-0540">Nuclease</keyword>
<dbReference type="SUPFAM" id="SSF53098">
    <property type="entry name" value="Ribonuclease H-like"/>
    <property type="match status" value="1"/>
</dbReference>
<protein>
    <recommendedName>
        <fullName evidence="5">Putative pre-16S rRNA nuclease</fullName>
        <ecNumber evidence="5">3.1.-.-</ecNumber>
    </recommendedName>
</protein>
<dbReference type="CDD" id="cd16964">
    <property type="entry name" value="YqgF"/>
    <property type="match status" value="1"/>
</dbReference>
<feature type="domain" description="YqgF/RNase H-like" evidence="6">
    <location>
        <begin position="5"/>
        <end position="105"/>
    </location>
</feature>
<evidence type="ECO:0000259" key="6">
    <source>
        <dbReference type="SMART" id="SM00732"/>
    </source>
</evidence>
<dbReference type="SMART" id="SM00732">
    <property type="entry name" value="YqgFc"/>
    <property type="match status" value="1"/>
</dbReference>
<dbReference type="Proteomes" id="UP000248592">
    <property type="component" value="Chromosome"/>
</dbReference>
<dbReference type="InterPro" id="IPR037027">
    <property type="entry name" value="YqgF/RNaseH-like_dom_sf"/>
</dbReference>
<dbReference type="AlphaFoldDB" id="A0A2Z4JQT5"/>
<organism evidence="7 8">
    <name type="scientific">Polynucleobacter paneuropaeus</name>
    <dbReference type="NCBI Taxonomy" id="2527775"/>
    <lineage>
        <taxon>Bacteria</taxon>
        <taxon>Pseudomonadati</taxon>
        <taxon>Pseudomonadota</taxon>
        <taxon>Betaproteobacteria</taxon>
        <taxon>Burkholderiales</taxon>
        <taxon>Burkholderiaceae</taxon>
        <taxon>Polynucleobacter</taxon>
    </lineage>
</organism>
<dbReference type="InterPro" id="IPR005227">
    <property type="entry name" value="YqgF"/>
</dbReference>
<evidence type="ECO:0000256" key="4">
    <source>
        <dbReference type="ARBA" id="ARBA00022801"/>
    </source>
</evidence>
<evidence type="ECO:0000313" key="7">
    <source>
        <dbReference type="EMBL" id="AWW49127.1"/>
    </source>
</evidence>
<dbReference type="InterPro" id="IPR012337">
    <property type="entry name" value="RNaseH-like_sf"/>
</dbReference>
<evidence type="ECO:0000256" key="1">
    <source>
        <dbReference type="ARBA" id="ARBA00022490"/>
    </source>
</evidence>
<dbReference type="EC" id="3.1.-.-" evidence="5"/>
<dbReference type="GO" id="GO:0016788">
    <property type="term" value="F:hydrolase activity, acting on ester bonds"/>
    <property type="evidence" value="ECO:0007669"/>
    <property type="project" value="UniProtKB-UniRule"/>
</dbReference>
<dbReference type="GO" id="GO:0004518">
    <property type="term" value="F:nuclease activity"/>
    <property type="evidence" value="ECO:0007669"/>
    <property type="project" value="UniProtKB-KW"/>
</dbReference>
<dbReference type="GO" id="GO:0005829">
    <property type="term" value="C:cytosol"/>
    <property type="evidence" value="ECO:0007669"/>
    <property type="project" value="TreeGrafter"/>
</dbReference>
<evidence type="ECO:0000256" key="5">
    <source>
        <dbReference type="HAMAP-Rule" id="MF_00651"/>
    </source>
</evidence>
<reference evidence="8" key="1">
    <citation type="submission" date="2018-06" db="EMBL/GenBank/DDBJ databases">
        <title>Description of a new Polynucleobacter species.</title>
        <authorList>
            <person name="Hahn M.W."/>
        </authorList>
    </citation>
    <scope>NUCLEOTIDE SEQUENCE [LARGE SCALE GENOMIC DNA]</scope>
    <source>
        <strain evidence="8">MG-25-Pas1-D2</strain>
    </source>
</reference>
<dbReference type="PANTHER" id="PTHR33317:SF4">
    <property type="entry name" value="POLYNUCLEOTIDYL TRANSFERASE, RIBONUCLEASE H-LIKE SUPERFAMILY PROTEIN"/>
    <property type="match status" value="1"/>
</dbReference>
<dbReference type="InterPro" id="IPR006641">
    <property type="entry name" value="YqgF/RNaseH-like_dom"/>
</dbReference>
<dbReference type="GO" id="GO:0000967">
    <property type="term" value="P:rRNA 5'-end processing"/>
    <property type="evidence" value="ECO:0007669"/>
    <property type="project" value="UniProtKB-UniRule"/>
</dbReference>
<comment type="subcellular location">
    <subcellularLocation>
        <location evidence="5">Cytoplasm</location>
    </subcellularLocation>
</comment>
<dbReference type="PANTHER" id="PTHR33317">
    <property type="entry name" value="POLYNUCLEOTIDYL TRANSFERASE, RIBONUCLEASE H-LIKE SUPERFAMILY PROTEIN"/>
    <property type="match status" value="1"/>
</dbReference>
<name>A0A2Z4JQT5_9BURK</name>
<comment type="function">
    <text evidence="5">Could be a nuclease involved in processing of the 5'-end of pre-16S rRNA.</text>
</comment>
<dbReference type="RefSeq" id="WP_112208795.1">
    <property type="nucleotide sequence ID" value="NZ_CBCSBS010000002.1"/>
</dbReference>
<evidence type="ECO:0000256" key="3">
    <source>
        <dbReference type="ARBA" id="ARBA00022722"/>
    </source>
</evidence>
<evidence type="ECO:0000256" key="2">
    <source>
        <dbReference type="ARBA" id="ARBA00022517"/>
    </source>
</evidence>
<proteinExistence type="inferred from homology"/>
<dbReference type="NCBIfam" id="TIGR00250">
    <property type="entry name" value="RNAse_H_YqgF"/>
    <property type="match status" value="1"/>
</dbReference>
<accession>A0A2Z4JQT5</accession>